<sequence length="271" mass="30243">MKASVIQMVSTANTDENLSQAAKLLRQAKEKGAEVAILPEMFAHFGEKDALEFAKTHAQADGPIRTWLRSVCRELRLWVVAGTMPILDSEVQEKPTATSLIVDADGTEYARYDKIHLFDVDVRDQQGAYRESNFYEAGGRTCVTVSPLGAMGIAVCYDLRFPELFRNLIQRGAKVIAIPSAFTYQTGLAHWMPLLQARAIENQCFILAANQGGQHSPKRRTWGHSCIIDPWGKILGELEDGQGVLTRDLILEETDSVRASIPCLQHRMNWL</sequence>
<dbReference type="InterPro" id="IPR045254">
    <property type="entry name" value="Nit1/2_C-N_Hydrolase"/>
</dbReference>
<dbReference type="Pfam" id="PF00795">
    <property type="entry name" value="CN_hydrolase"/>
    <property type="match status" value="1"/>
</dbReference>
<comment type="caution">
    <text evidence="4">The sequence shown here is derived from an EMBL/GenBank/DDBJ whole genome shotgun (WGS) entry which is preliminary data.</text>
</comment>
<organism evidence="4 5">
    <name type="scientific">Litoribrevibacter albus</name>
    <dbReference type="NCBI Taxonomy" id="1473156"/>
    <lineage>
        <taxon>Bacteria</taxon>
        <taxon>Pseudomonadati</taxon>
        <taxon>Pseudomonadota</taxon>
        <taxon>Gammaproteobacteria</taxon>
        <taxon>Oceanospirillales</taxon>
        <taxon>Oceanospirillaceae</taxon>
        <taxon>Litoribrevibacter</taxon>
    </lineage>
</organism>
<evidence type="ECO:0000259" key="3">
    <source>
        <dbReference type="PROSITE" id="PS50263"/>
    </source>
</evidence>
<dbReference type="SUPFAM" id="SSF56317">
    <property type="entry name" value="Carbon-nitrogen hydrolase"/>
    <property type="match status" value="1"/>
</dbReference>
<dbReference type="InterPro" id="IPR036526">
    <property type="entry name" value="C-N_Hydrolase_sf"/>
</dbReference>
<evidence type="ECO:0000256" key="1">
    <source>
        <dbReference type="ARBA" id="ARBA00010613"/>
    </source>
</evidence>
<dbReference type="EMBL" id="BSNM01000015">
    <property type="protein sequence ID" value="GLQ32415.1"/>
    <property type="molecule type" value="Genomic_DNA"/>
</dbReference>
<keyword evidence="2 4" id="KW-0378">Hydrolase</keyword>
<reference evidence="4" key="2">
    <citation type="submission" date="2023-01" db="EMBL/GenBank/DDBJ databases">
        <title>Draft genome sequence of Litoribrevibacter albus strain NBRC 110071.</title>
        <authorList>
            <person name="Sun Q."/>
            <person name="Mori K."/>
        </authorList>
    </citation>
    <scope>NUCLEOTIDE SEQUENCE</scope>
    <source>
        <strain evidence="4">NBRC 110071</strain>
    </source>
</reference>
<protein>
    <submittedName>
        <fullName evidence="4">Carbon-nitrogen hydrolase</fullName>
    </submittedName>
</protein>
<evidence type="ECO:0000256" key="2">
    <source>
        <dbReference type="ARBA" id="ARBA00022801"/>
    </source>
</evidence>
<proteinExistence type="inferred from homology"/>
<evidence type="ECO:0000313" key="4">
    <source>
        <dbReference type="EMBL" id="GLQ32415.1"/>
    </source>
</evidence>
<dbReference type="RefSeq" id="WP_284382384.1">
    <property type="nucleotide sequence ID" value="NZ_BSNM01000015.1"/>
</dbReference>
<reference evidence="4" key="1">
    <citation type="journal article" date="2014" name="Int. J. Syst. Evol. Microbiol.">
        <title>Complete genome sequence of Corynebacterium casei LMG S-19264T (=DSM 44701T), isolated from a smear-ripened cheese.</title>
        <authorList>
            <consortium name="US DOE Joint Genome Institute (JGI-PGF)"/>
            <person name="Walter F."/>
            <person name="Albersmeier A."/>
            <person name="Kalinowski J."/>
            <person name="Ruckert C."/>
        </authorList>
    </citation>
    <scope>NUCLEOTIDE SEQUENCE</scope>
    <source>
        <strain evidence="4">NBRC 110071</strain>
    </source>
</reference>
<feature type="domain" description="CN hydrolase" evidence="3">
    <location>
        <begin position="1"/>
        <end position="251"/>
    </location>
</feature>
<dbReference type="InterPro" id="IPR001110">
    <property type="entry name" value="UPF0012_CS"/>
</dbReference>
<dbReference type="CDD" id="cd07572">
    <property type="entry name" value="nit"/>
    <property type="match status" value="1"/>
</dbReference>
<dbReference type="PROSITE" id="PS50263">
    <property type="entry name" value="CN_HYDROLASE"/>
    <property type="match status" value="1"/>
</dbReference>
<dbReference type="InterPro" id="IPR003010">
    <property type="entry name" value="C-N_Hydrolase"/>
</dbReference>
<comment type="similarity">
    <text evidence="1">Belongs to the carbon-nitrogen hydrolase superfamily. NIT1/NIT2 family.</text>
</comment>
<dbReference type="GO" id="GO:0016811">
    <property type="term" value="F:hydrolase activity, acting on carbon-nitrogen (but not peptide) bonds, in linear amides"/>
    <property type="evidence" value="ECO:0007669"/>
    <property type="project" value="InterPro"/>
</dbReference>
<dbReference type="PANTHER" id="PTHR23088">
    <property type="entry name" value="NITRILASE-RELATED"/>
    <property type="match status" value="1"/>
</dbReference>
<dbReference type="PROSITE" id="PS01227">
    <property type="entry name" value="UPF0012"/>
    <property type="match status" value="1"/>
</dbReference>
<dbReference type="Gene3D" id="3.60.110.10">
    <property type="entry name" value="Carbon-nitrogen hydrolase"/>
    <property type="match status" value="1"/>
</dbReference>
<name>A0AA37SAT6_9GAMM</name>
<accession>A0AA37SAT6</accession>
<dbReference type="PANTHER" id="PTHR23088:SF27">
    <property type="entry name" value="DEAMINATED GLUTATHIONE AMIDASE"/>
    <property type="match status" value="1"/>
</dbReference>
<keyword evidence="5" id="KW-1185">Reference proteome</keyword>
<evidence type="ECO:0000313" key="5">
    <source>
        <dbReference type="Proteomes" id="UP001161389"/>
    </source>
</evidence>
<dbReference type="Proteomes" id="UP001161389">
    <property type="component" value="Unassembled WGS sequence"/>
</dbReference>
<dbReference type="AlphaFoldDB" id="A0AA37SAT6"/>
<gene>
    <name evidence="4" type="ORF">GCM10007876_28940</name>
</gene>